<dbReference type="GO" id="GO:0005737">
    <property type="term" value="C:cytoplasm"/>
    <property type="evidence" value="ECO:0007669"/>
    <property type="project" value="UniProtKB-SubCell"/>
</dbReference>
<dbReference type="RefSeq" id="WP_114833258.1">
    <property type="nucleotide sequence ID" value="NZ_LR699114.1"/>
</dbReference>
<name>A0A370GZN8_9COXI</name>
<evidence type="ECO:0000313" key="4">
    <source>
        <dbReference type="Proteomes" id="UP000254720"/>
    </source>
</evidence>
<proteinExistence type="predicted"/>
<evidence type="ECO:0000313" key="3">
    <source>
        <dbReference type="EMBL" id="RDI48741.1"/>
    </source>
</evidence>
<dbReference type="InterPro" id="IPR044159">
    <property type="entry name" value="IQM"/>
</dbReference>
<accession>A0A370GZN8</accession>
<dbReference type="OrthoDB" id="5652538at2"/>
<gene>
    <name evidence="3" type="ORF">C8D86_10120</name>
</gene>
<sequence length="434" mass="49275">MVFELLSLKELKEKLDDSNIDPDAKSQLVEALSAVYAAKTLADRFDQLTKLYFICEHLSKKSDDELTHSLQAQALNFIKGMSNASDTSEALKAVEQRKKRQAINPDYIPNKYLTDAVPDSRNAYLINVFKKGAKGIASKKIKPMGKAYQHEAETTEVEYLDPVERERYRVFPVGSKLCHFVQTGTGESAKLALNEFSSSGKYIYVINSKGEMFVGEPEIFKFHHSSFTSGGFVLCAGEIKVNNGTIELINNNSGHYKPTLPNLLQAMKFILQNGLMHDKIKVTMVNPESPLLPQIELNVQTFLKQAEKNLQLQSKQLKEDTGELIYKQGKQKIILEKIAIAPKKFFNFFTRPKPIKSYSDAELSKMSYKELSKLNIKLREFASKCQEKVEMLKGTDQILEKARYVDHYQRALYDIQRIEAVQKGQANLVVPKKK</sequence>
<dbReference type="AlphaFoldDB" id="A0A370GZN8"/>
<dbReference type="Proteomes" id="UP000254720">
    <property type="component" value="Unassembled WGS sequence"/>
</dbReference>
<keyword evidence="4" id="KW-1185">Reference proteome</keyword>
<reference evidence="3 4" key="1">
    <citation type="submission" date="2018-07" db="EMBL/GenBank/DDBJ databases">
        <title>Genomic Encyclopedia of Type Strains, Phase IV (KMG-IV): sequencing the most valuable type-strain genomes for metagenomic binning, comparative biology and taxonomic classification.</title>
        <authorList>
            <person name="Goeker M."/>
        </authorList>
    </citation>
    <scope>NUCLEOTIDE SEQUENCE [LARGE SCALE GENOMIC DNA]</scope>
    <source>
        <strain evidence="3 4">DSM 16500</strain>
    </source>
</reference>
<protein>
    <submittedName>
        <fullName evidence="3">Uncharacterized protein</fullName>
    </submittedName>
</protein>
<dbReference type="PANTHER" id="PTHR31250:SF27">
    <property type="entry name" value="IQ DOMAIN-CONTAINING PROTEIN IQM5"/>
    <property type="match status" value="1"/>
</dbReference>
<evidence type="ECO:0000256" key="1">
    <source>
        <dbReference type="ARBA" id="ARBA00004496"/>
    </source>
</evidence>
<evidence type="ECO:0000256" key="2">
    <source>
        <dbReference type="ARBA" id="ARBA00022490"/>
    </source>
</evidence>
<dbReference type="EMBL" id="QQAX01000001">
    <property type="protein sequence ID" value="RDI48741.1"/>
    <property type="molecule type" value="Genomic_DNA"/>
</dbReference>
<keyword evidence="2" id="KW-0963">Cytoplasm</keyword>
<comment type="caution">
    <text evidence="3">The sequence shown here is derived from an EMBL/GenBank/DDBJ whole genome shotgun (WGS) entry which is preliminary data.</text>
</comment>
<organism evidence="3 4">
    <name type="scientific">Aquicella lusitana</name>
    <dbReference type="NCBI Taxonomy" id="254246"/>
    <lineage>
        <taxon>Bacteria</taxon>
        <taxon>Pseudomonadati</taxon>
        <taxon>Pseudomonadota</taxon>
        <taxon>Gammaproteobacteria</taxon>
        <taxon>Legionellales</taxon>
        <taxon>Coxiellaceae</taxon>
        <taxon>Aquicella</taxon>
    </lineage>
</organism>
<dbReference type="PANTHER" id="PTHR31250">
    <property type="entry name" value="IQ DOMAIN-CONTAINING PROTEIN IQM3"/>
    <property type="match status" value="1"/>
</dbReference>
<comment type="subcellular location">
    <subcellularLocation>
        <location evidence="1">Cytoplasm</location>
    </subcellularLocation>
</comment>